<dbReference type="InterPro" id="IPR023801">
    <property type="entry name" value="His_deacetylse_dom"/>
</dbReference>
<dbReference type="Gene3D" id="3.40.800.20">
    <property type="entry name" value="Histone deacetylase domain"/>
    <property type="match status" value="1"/>
</dbReference>
<evidence type="ECO:0000313" key="4">
    <source>
        <dbReference type="Proteomes" id="UP000298049"/>
    </source>
</evidence>
<dbReference type="RefSeq" id="WP_136547912.1">
    <property type="nucleotide sequence ID" value="NZ_CP031093.1"/>
</dbReference>
<dbReference type="GO" id="GO:0004407">
    <property type="term" value="F:histone deacetylase activity"/>
    <property type="evidence" value="ECO:0007669"/>
    <property type="project" value="TreeGrafter"/>
</dbReference>
<comment type="similarity">
    <text evidence="1">Belongs to the histone deacetylase family.</text>
</comment>
<dbReference type="KEGG" id="hmi:soil367_06120"/>
<feature type="domain" description="Histone deacetylase" evidence="2">
    <location>
        <begin position="20"/>
        <end position="304"/>
    </location>
</feature>
<keyword evidence="4" id="KW-1185">Reference proteome</keyword>
<evidence type="ECO:0000256" key="1">
    <source>
        <dbReference type="ARBA" id="ARBA00005947"/>
    </source>
</evidence>
<dbReference type="PANTHER" id="PTHR10625">
    <property type="entry name" value="HISTONE DEACETYLASE HDAC1-RELATED"/>
    <property type="match status" value="1"/>
</dbReference>
<name>A0A4P7XF64_9ALTE</name>
<evidence type="ECO:0000259" key="2">
    <source>
        <dbReference type="Pfam" id="PF00850"/>
    </source>
</evidence>
<dbReference type="PANTHER" id="PTHR10625:SF10">
    <property type="entry name" value="HISTONE DEACETYLASE HDAC1"/>
    <property type="match status" value="1"/>
</dbReference>
<dbReference type="Pfam" id="PF00850">
    <property type="entry name" value="Hist_deacetyl"/>
    <property type="match status" value="1"/>
</dbReference>
<dbReference type="InterPro" id="IPR000286">
    <property type="entry name" value="HDACs"/>
</dbReference>
<dbReference type="CDD" id="cd11599">
    <property type="entry name" value="HDAC_classII_2"/>
    <property type="match status" value="1"/>
</dbReference>
<dbReference type="InterPro" id="IPR037138">
    <property type="entry name" value="His_deacetylse_dom_sf"/>
</dbReference>
<reference evidence="3 4" key="1">
    <citation type="submission" date="2018-07" db="EMBL/GenBank/DDBJ databases">
        <title>Marsedoiliclastica nanhaica gen. nov. sp. nov., a novel marine hydrocarbonoclastic bacterium isolated from an in-situ enriched hydrocarbon-degrading consortium in deep-sea sediment.</title>
        <authorList>
            <person name="Dong C."/>
            <person name="Ma T."/>
            <person name="Liu R."/>
            <person name="Shao Z."/>
        </authorList>
    </citation>
    <scope>NUCLEOTIDE SEQUENCE [LARGE SCALE GENOMIC DNA]</scope>
    <source>
        <strain evidence="4">soil36-7</strain>
    </source>
</reference>
<accession>A0A4P7XF64</accession>
<gene>
    <name evidence="3" type="ORF">soil367_06120</name>
</gene>
<organism evidence="3 4">
    <name type="scientific">Hydrocarboniclastica marina</name>
    <dbReference type="NCBI Taxonomy" id="2259620"/>
    <lineage>
        <taxon>Bacteria</taxon>
        <taxon>Pseudomonadati</taxon>
        <taxon>Pseudomonadota</taxon>
        <taxon>Gammaproteobacteria</taxon>
        <taxon>Alteromonadales</taxon>
        <taxon>Alteromonadaceae</taxon>
        <taxon>Hydrocarboniclastica</taxon>
    </lineage>
</organism>
<dbReference type="Proteomes" id="UP000298049">
    <property type="component" value="Chromosome"/>
</dbReference>
<dbReference type="EMBL" id="CP031093">
    <property type="protein sequence ID" value="QCF25536.1"/>
    <property type="molecule type" value="Genomic_DNA"/>
</dbReference>
<dbReference type="PRINTS" id="PR01270">
    <property type="entry name" value="HDASUPER"/>
</dbReference>
<dbReference type="SUPFAM" id="SSF52768">
    <property type="entry name" value="Arginase/deacetylase"/>
    <property type="match status" value="1"/>
</dbReference>
<sequence length="309" mass="34864">MTTAYISHNDCALHDMGPEHPESPSRLAAIINQIQGTELEQMLEFVRAEEIQRVQLQRVHPEMYLRQLDLISPERGRVMADPDTIIMPHTLRAARLAAGAVSQGVDMVLSNQVTNAFCAVRPPGHHAERSKTMGFCFYNNIAVAACQALTFHHLERVAIVDFDVHQGNGTIDIFNDDPRVMVCSSFQHPYYPFSHYHNLGENIVNVPLDAHTDGKTYRHRIERDWLPQLETFKPQLILISAGFDGHRLDPMAEMNLEDEDYGWITERIVEIAEKHCNGRVVSSLEGGYHLEALARSVEAHLKALAGMKP</sequence>
<protein>
    <submittedName>
        <fullName evidence="3">Histone deacetylase family protein</fullName>
    </submittedName>
</protein>
<dbReference type="OrthoDB" id="9808367at2"/>
<dbReference type="InterPro" id="IPR023696">
    <property type="entry name" value="Ureohydrolase_dom_sf"/>
</dbReference>
<dbReference type="GO" id="GO:0040029">
    <property type="term" value="P:epigenetic regulation of gene expression"/>
    <property type="evidence" value="ECO:0007669"/>
    <property type="project" value="TreeGrafter"/>
</dbReference>
<dbReference type="AlphaFoldDB" id="A0A4P7XF64"/>
<proteinExistence type="inferred from homology"/>
<evidence type="ECO:0000313" key="3">
    <source>
        <dbReference type="EMBL" id="QCF25536.1"/>
    </source>
</evidence>